<proteinExistence type="predicted"/>
<comment type="caution">
    <text evidence="1">The sequence shown here is derived from an EMBL/GenBank/DDBJ whole genome shotgun (WGS) entry which is preliminary data.</text>
</comment>
<organism evidence="1 2">
    <name type="scientific">Flavobacterium sedimenticola</name>
    <dbReference type="NCBI Taxonomy" id="3043286"/>
    <lineage>
        <taxon>Bacteria</taxon>
        <taxon>Pseudomonadati</taxon>
        <taxon>Bacteroidota</taxon>
        <taxon>Flavobacteriia</taxon>
        <taxon>Flavobacteriales</taxon>
        <taxon>Flavobacteriaceae</taxon>
        <taxon>Flavobacterium</taxon>
    </lineage>
</organism>
<dbReference type="RefSeq" id="WP_283238435.1">
    <property type="nucleotide sequence ID" value="NZ_JASGBP010000002.1"/>
</dbReference>
<sequence length="140" mass="16862">MKTKAALLFYSGLFLLMFLPGCSHKEQFRYEKKQSVLIRSLREQMFFEYSTPLKETMKIYMELELANHPNLQLPLEKIYQTEQKLKTEKPQLGCYYQTFQGFDRDKKLYIIMDWNNKDGVIIRFFTNSNQIIDILPDYTF</sequence>
<dbReference type="EMBL" id="JASGBP010000002">
    <property type="protein sequence ID" value="MDI9256748.1"/>
    <property type="molecule type" value="Genomic_DNA"/>
</dbReference>
<evidence type="ECO:0000313" key="1">
    <source>
        <dbReference type="EMBL" id="MDI9256748.1"/>
    </source>
</evidence>
<accession>A0ABT6XNT9</accession>
<gene>
    <name evidence="1" type="ORF">QHT84_04905</name>
</gene>
<protein>
    <recommendedName>
        <fullName evidence="3">Lipoprotein</fullName>
    </recommendedName>
</protein>
<dbReference type="Proteomes" id="UP001230035">
    <property type="component" value="Unassembled WGS sequence"/>
</dbReference>
<name>A0ABT6XNT9_9FLAO</name>
<evidence type="ECO:0008006" key="3">
    <source>
        <dbReference type="Google" id="ProtNLM"/>
    </source>
</evidence>
<keyword evidence="2" id="KW-1185">Reference proteome</keyword>
<evidence type="ECO:0000313" key="2">
    <source>
        <dbReference type="Proteomes" id="UP001230035"/>
    </source>
</evidence>
<reference evidence="1 2" key="1">
    <citation type="submission" date="2023-05" db="EMBL/GenBank/DDBJ databases">
        <title>Flavobacterium sedimenti sp. nov., isolated from the sediment.</title>
        <authorList>
            <person name="Wu N."/>
        </authorList>
    </citation>
    <scope>NUCLEOTIDE SEQUENCE [LARGE SCALE GENOMIC DNA]</scope>
    <source>
        <strain evidence="1 2">YZ-48</strain>
    </source>
</reference>